<evidence type="ECO:0000313" key="1">
    <source>
        <dbReference type="EMBL" id="HIW80075.1"/>
    </source>
</evidence>
<dbReference type="InterPro" id="IPR006439">
    <property type="entry name" value="HAD-SF_hydro_IA"/>
</dbReference>
<organism evidence="1 2">
    <name type="scientific">Candidatus Acetatifactor stercoripullorum</name>
    <dbReference type="NCBI Taxonomy" id="2838414"/>
    <lineage>
        <taxon>Bacteria</taxon>
        <taxon>Bacillati</taxon>
        <taxon>Bacillota</taxon>
        <taxon>Clostridia</taxon>
        <taxon>Lachnospirales</taxon>
        <taxon>Lachnospiraceae</taxon>
        <taxon>Acetatifactor</taxon>
    </lineage>
</organism>
<dbReference type="PANTHER" id="PTHR47478">
    <property type="match status" value="1"/>
</dbReference>
<dbReference type="SFLD" id="SFLDS00003">
    <property type="entry name" value="Haloacid_Dehalogenase"/>
    <property type="match status" value="1"/>
</dbReference>
<dbReference type="NCBIfam" id="TIGR01549">
    <property type="entry name" value="HAD-SF-IA-v1"/>
    <property type="match status" value="1"/>
</dbReference>
<gene>
    <name evidence="1" type="ORF">H9742_00875</name>
</gene>
<proteinExistence type="predicted"/>
<dbReference type="AlphaFoldDB" id="A0A9D1R3A1"/>
<dbReference type="InterPro" id="IPR011951">
    <property type="entry name" value="HAD-SF_hydro_IA_YjjG/PynA"/>
</dbReference>
<protein>
    <submittedName>
        <fullName evidence="1">YjjG family noncanonical pyrimidine nucleotidase</fullName>
    </submittedName>
</protein>
<dbReference type="EMBL" id="DXGH01000004">
    <property type="protein sequence ID" value="HIW80075.1"/>
    <property type="molecule type" value="Genomic_DNA"/>
</dbReference>
<sequence>MRFTTVLWDVDGTLLDFSYSQRYAITKCFHSIGREITEEMIERYAQINDSFWKRLELGEITKKELLPGRFLALFEEYHITGVDVEAFRREYQEALGSVYCYIDDSLDVCRFLQGKVKQYVVTNGVASTQENKLKLSGLRDVMDGLFISENIGAPKPHKAFFDYCLSHVQEKDKKKILIVGDSLSSDIKGGFLAGISTCWYRPEGTLNTSELLPDYEISDLHQIYDILLRDSYAAPGNGE</sequence>
<reference evidence="1" key="2">
    <citation type="submission" date="2021-04" db="EMBL/GenBank/DDBJ databases">
        <authorList>
            <person name="Gilroy R."/>
        </authorList>
    </citation>
    <scope>NUCLEOTIDE SEQUENCE</scope>
    <source>
        <strain evidence="1">CHK195-6426</strain>
    </source>
</reference>
<dbReference type="InterPro" id="IPR036412">
    <property type="entry name" value="HAD-like_sf"/>
</dbReference>
<dbReference type="InterPro" id="IPR023214">
    <property type="entry name" value="HAD_sf"/>
</dbReference>
<dbReference type="SUPFAM" id="SSF56784">
    <property type="entry name" value="HAD-like"/>
    <property type="match status" value="1"/>
</dbReference>
<reference evidence="1" key="1">
    <citation type="journal article" date="2021" name="PeerJ">
        <title>Extensive microbial diversity within the chicken gut microbiome revealed by metagenomics and culture.</title>
        <authorList>
            <person name="Gilroy R."/>
            <person name="Ravi A."/>
            <person name="Getino M."/>
            <person name="Pursley I."/>
            <person name="Horton D.L."/>
            <person name="Alikhan N.F."/>
            <person name="Baker D."/>
            <person name="Gharbi K."/>
            <person name="Hall N."/>
            <person name="Watson M."/>
            <person name="Adriaenssens E.M."/>
            <person name="Foster-Nyarko E."/>
            <person name="Jarju S."/>
            <person name="Secka A."/>
            <person name="Antonio M."/>
            <person name="Oren A."/>
            <person name="Chaudhuri R.R."/>
            <person name="La Ragione R."/>
            <person name="Hildebrand F."/>
            <person name="Pallen M.J."/>
        </authorList>
    </citation>
    <scope>NUCLEOTIDE SEQUENCE</scope>
    <source>
        <strain evidence="1">CHK195-6426</strain>
    </source>
</reference>
<accession>A0A9D1R3A1</accession>
<dbReference type="GO" id="GO:0008253">
    <property type="term" value="F:5'-nucleotidase activity"/>
    <property type="evidence" value="ECO:0007669"/>
    <property type="project" value="InterPro"/>
</dbReference>
<dbReference type="SFLD" id="SFLDG01129">
    <property type="entry name" value="C1.5:_HAD__Beta-PGM__Phosphata"/>
    <property type="match status" value="1"/>
</dbReference>
<dbReference type="PANTHER" id="PTHR47478:SF1">
    <property type="entry name" value="PYRIMIDINE 5'-NUCLEOTIDASE YJJG"/>
    <property type="match status" value="1"/>
</dbReference>
<name>A0A9D1R3A1_9FIRM</name>
<evidence type="ECO:0000313" key="2">
    <source>
        <dbReference type="Proteomes" id="UP000824265"/>
    </source>
</evidence>
<dbReference type="Gene3D" id="3.40.50.1000">
    <property type="entry name" value="HAD superfamily/HAD-like"/>
    <property type="match status" value="1"/>
</dbReference>
<dbReference type="Pfam" id="PF00702">
    <property type="entry name" value="Hydrolase"/>
    <property type="match status" value="1"/>
</dbReference>
<dbReference type="InterPro" id="IPR023198">
    <property type="entry name" value="PGP-like_dom2"/>
</dbReference>
<dbReference type="InterPro" id="IPR052550">
    <property type="entry name" value="Pyrimidine_5'-ntase_YjjG"/>
</dbReference>
<dbReference type="Gene3D" id="1.10.150.240">
    <property type="entry name" value="Putative phosphatase, domain 2"/>
    <property type="match status" value="1"/>
</dbReference>
<comment type="caution">
    <text evidence="1">The sequence shown here is derived from an EMBL/GenBank/DDBJ whole genome shotgun (WGS) entry which is preliminary data.</text>
</comment>
<dbReference type="Proteomes" id="UP000824265">
    <property type="component" value="Unassembled WGS sequence"/>
</dbReference>
<dbReference type="NCBIfam" id="TIGR02254">
    <property type="entry name" value="YjjG_YfnB"/>
    <property type="match status" value="1"/>
</dbReference>